<feature type="region of interest" description="Disordered" evidence="1">
    <location>
        <begin position="61"/>
        <end position="80"/>
    </location>
</feature>
<evidence type="ECO:0000313" key="2">
    <source>
        <dbReference type="EMBL" id="PVD26640.1"/>
    </source>
</evidence>
<organism evidence="2 3">
    <name type="scientific">Pomacea canaliculata</name>
    <name type="common">Golden apple snail</name>
    <dbReference type="NCBI Taxonomy" id="400727"/>
    <lineage>
        <taxon>Eukaryota</taxon>
        <taxon>Metazoa</taxon>
        <taxon>Spiralia</taxon>
        <taxon>Lophotrochozoa</taxon>
        <taxon>Mollusca</taxon>
        <taxon>Gastropoda</taxon>
        <taxon>Caenogastropoda</taxon>
        <taxon>Architaenioglossa</taxon>
        <taxon>Ampullarioidea</taxon>
        <taxon>Ampullariidae</taxon>
        <taxon>Pomacea</taxon>
    </lineage>
</organism>
<comment type="caution">
    <text evidence="2">The sequence shown here is derived from an EMBL/GenBank/DDBJ whole genome shotgun (WGS) entry which is preliminary data.</text>
</comment>
<dbReference type="AlphaFoldDB" id="A0A2T7NZP5"/>
<feature type="compositionally biased region" description="Basic and acidic residues" evidence="1">
    <location>
        <begin position="186"/>
        <end position="203"/>
    </location>
</feature>
<accession>A0A2T7NZP5</accession>
<keyword evidence="3" id="KW-1185">Reference proteome</keyword>
<sequence>MRGGDRLLQQIRDPDHQCPLGSNWRLLQQFHFADRTPFTKVNRTVTVSLFTELADLVRRDQVPPRRHSPSPRQVEYSRPLHSSLAPVSPSALPPSFQLLSVRIVGGITEELAECACLAPPKRHQHAQQNSRMRMTDFEYQGSFPRLSGADRGGFWLRTYFIPSHKPDWGGMTFHLLSTQIKLYSSRKPDTRVKQREREKEQLRKAQNLGFQQSI</sequence>
<evidence type="ECO:0000313" key="3">
    <source>
        <dbReference type="Proteomes" id="UP000245119"/>
    </source>
</evidence>
<reference evidence="2 3" key="1">
    <citation type="submission" date="2018-04" db="EMBL/GenBank/DDBJ databases">
        <title>The genome of golden apple snail Pomacea canaliculata provides insight into stress tolerance and invasive adaptation.</title>
        <authorList>
            <person name="Liu C."/>
            <person name="Liu B."/>
            <person name="Ren Y."/>
            <person name="Zhang Y."/>
            <person name="Wang H."/>
            <person name="Li S."/>
            <person name="Jiang F."/>
            <person name="Yin L."/>
            <person name="Zhang G."/>
            <person name="Qian W."/>
            <person name="Fan W."/>
        </authorList>
    </citation>
    <scope>NUCLEOTIDE SEQUENCE [LARGE SCALE GENOMIC DNA]</scope>
    <source>
        <strain evidence="2">SZHN2017</strain>
        <tissue evidence="2">Muscle</tissue>
    </source>
</reference>
<gene>
    <name evidence="2" type="ORF">C0Q70_14318</name>
</gene>
<evidence type="ECO:0000256" key="1">
    <source>
        <dbReference type="SAM" id="MobiDB-lite"/>
    </source>
</evidence>
<dbReference type="Proteomes" id="UP000245119">
    <property type="component" value="Linkage Group LG8"/>
</dbReference>
<dbReference type="EMBL" id="PZQS01000008">
    <property type="protein sequence ID" value="PVD26640.1"/>
    <property type="molecule type" value="Genomic_DNA"/>
</dbReference>
<feature type="region of interest" description="Disordered" evidence="1">
    <location>
        <begin position="186"/>
        <end position="214"/>
    </location>
</feature>
<name>A0A2T7NZP5_POMCA</name>
<proteinExistence type="predicted"/>
<protein>
    <submittedName>
        <fullName evidence="2">Uncharacterized protein</fullName>
    </submittedName>
</protein>